<dbReference type="InterPro" id="IPR051910">
    <property type="entry name" value="ComF/GntX_DNA_util-trans"/>
</dbReference>
<dbReference type="Pfam" id="PF18912">
    <property type="entry name" value="DZR_2"/>
    <property type="match status" value="1"/>
</dbReference>
<evidence type="ECO:0000313" key="4">
    <source>
        <dbReference type="EMBL" id="MEX5728003.1"/>
    </source>
</evidence>
<dbReference type="Proteomes" id="UP001560019">
    <property type="component" value="Unassembled WGS sequence"/>
</dbReference>
<dbReference type="InterPro" id="IPR044005">
    <property type="entry name" value="DZR_2"/>
</dbReference>
<protein>
    <submittedName>
        <fullName evidence="4">ComF family protein</fullName>
    </submittedName>
</protein>
<proteinExistence type="inferred from homology"/>
<feature type="domain" description="Phosphoribosyltransferase" evidence="2">
    <location>
        <begin position="184"/>
        <end position="234"/>
    </location>
</feature>
<sequence length="239" mass="25603">MQSVLRLIYPPRCLACGDRVESDFGLCMACWAATPFISGLVCDACGTPLPGTADPGAPVYCDDCLARPRPWARGRAALIYRDTARKMVLALKHGDRTDLAAPAAGWMLQAGAPLLRPGLLIAPVPLHRYRLIRRRYNQAALLARALARRGALDHCPDLLIRRRPTPVQEGLGAEARFANIDGAIALHPRRRALAPGREVLIVDDVMTSGATLSACAEACLAAGATEVSVLVLARVVRGD</sequence>
<dbReference type="SUPFAM" id="SSF53271">
    <property type="entry name" value="PRTase-like"/>
    <property type="match status" value="1"/>
</dbReference>
<comment type="caution">
    <text evidence="4">The sequence shown here is derived from an EMBL/GenBank/DDBJ whole genome shotgun (WGS) entry which is preliminary data.</text>
</comment>
<dbReference type="PANTHER" id="PTHR47505">
    <property type="entry name" value="DNA UTILIZATION PROTEIN YHGH"/>
    <property type="match status" value="1"/>
</dbReference>
<evidence type="ECO:0000256" key="1">
    <source>
        <dbReference type="ARBA" id="ARBA00008007"/>
    </source>
</evidence>
<evidence type="ECO:0000259" key="2">
    <source>
        <dbReference type="Pfam" id="PF00156"/>
    </source>
</evidence>
<name>A0ABV3XSE3_9RHOB</name>
<dbReference type="RefSeq" id="WP_125408367.1">
    <property type="nucleotide sequence ID" value="NZ_JBEHHI010000001.1"/>
</dbReference>
<dbReference type="Pfam" id="PF00156">
    <property type="entry name" value="Pribosyltran"/>
    <property type="match status" value="1"/>
</dbReference>
<dbReference type="InterPro" id="IPR029057">
    <property type="entry name" value="PRTase-like"/>
</dbReference>
<keyword evidence="5" id="KW-1185">Reference proteome</keyword>
<organism evidence="4 5">
    <name type="scientific">Rhodovulum iodosum</name>
    <dbReference type="NCBI Taxonomy" id="68291"/>
    <lineage>
        <taxon>Bacteria</taxon>
        <taxon>Pseudomonadati</taxon>
        <taxon>Pseudomonadota</taxon>
        <taxon>Alphaproteobacteria</taxon>
        <taxon>Rhodobacterales</taxon>
        <taxon>Paracoccaceae</taxon>
        <taxon>Rhodovulum</taxon>
    </lineage>
</organism>
<evidence type="ECO:0000259" key="3">
    <source>
        <dbReference type="Pfam" id="PF18912"/>
    </source>
</evidence>
<feature type="domain" description="Double zinc ribbon" evidence="3">
    <location>
        <begin position="4"/>
        <end position="65"/>
    </location>
</feature>
<dbReference type="EMBL" id="JBEHHI010000001">
    <property type="protein sequence ID" value="MEX5728003.1"/>
    <property type="molecule type" value="Genomic_DNA"/>
</dbReference>
<dbReference type="CDD" id="cd06223">
    <property type="entry name" value="PRTases_typeI"/>
    <property type="match status" value="1"/>
</dbReference>
<evidence type="ECO:0000313" key="5">
    <source>
        <dbReference type="Proteomes" id="UP001560019"/>
    </source>
</evidence>
<reference evidence="4 5" key="1">
    <citation type="submission" date="2024-06" db="EMBL/GenBank/DDBJ databases">
        <title>Genome of Rhodovulum iodosum, a marine photoferrotroph.</title>
        <authorList>
            <person name="Bianchini G."/>
            <person name="Nikeleit V."/>
            <person name="Kappler A."/>
            <person name="Bryce C."/>
            <person name="Sanchez-Baracaldo P."/>
        </authorList>
    </citation>
    <scope>NUCLEOTIDE SEQUENCE [LARGE SCALE GENOMIC DNA]</scope>
    <source>
        <strain evidence="4 5">UT/N1</strain>
    </source>
</reference>
<accession>A0ABV3XSE3</accession>
<gene>
    <name evidence="4" type="ORF">Ga0609869_001356</name>
</gene>
<dbReference type="InterPro" id="IPR000836">
    <property type="entry name" value="PRTase_dom"/>
</dbReference>
<dbReference type="PANTHER" id="PTHR47505:SF1">
    <property type="entry name" value="DNA UTILIZATION PROTEIN YHGH"/>
    <property type="match status" value="1"/>
</dbReference>
<comment type="similarity">
    <text evidence="1">Belongs to the ComF/GntX family.</text>
</comment>
<dbReference type="Gene3D" id="3.40.50.2020">
    <property type="match status" value="1"/>
</dbReference>